<keyword evidence="3" id="KW-1185">Reference proteome</keyword>
<keyword evidence="1" id="KW-0812">Transmembrane</keyword>
<dbReference type="Proteomes" id="UP000749559">
    <property type="component" value="Unassembled WGS sequence"/>
</dbReference>
<protein>
    <submittedName>
        <fullName evidence="2">Uncharacterized protein</fullName>
    </submittedName>
</protein>
<sequence length="117" mass="12922">VCDAHGKNSMMNQKRSWRMKRCVILVVIAAVVATVSLVAVVLIVKGQDHDTRYKDSNEPGSNGNDLTIHKATSSPDDTENIIITIKTHDVLGMNYTRTHTFMCNLFPHVLPKLCSSG</sequence>
<keyword evidence="1" id="KW-1133">Transmembrane helix</keyword>
<feature type="transmembrane region" description="Helical" evidence="1">
    <location>
        <begin position="21"/>
        <end position="44"/>
    </location>
</feature>
<dbReference type="EMBL" id="CAIIXF020000012">
    <property type="protein sequence ID" value="CAH1801431.1"/>
    <property type="molecule type" value="Genomic_DNA"/>
</dbReference>
<organism evidence="2 3">
    <name type="scientific">Owenia fusiformis</name>
    <name type="common">Polychaete worm</name>
    <dbReference type="NCBI Taxonomy" id="6347"/>
    <lineage>
        <taxon>Eukaryota</taxon>
        <taxon>Metazoa</taxon>
        <taxon>Spiralia</taxon>
        <taxon>Lophotrochozoa</taxon>
        <taxon>Annelida</taxon>
        <taxon>Polychaeta</taxon>
        <taxon>Sedentaria</taxon>
        <taxon>Canalipalpata</taxon>
        <taxon>Sabellida</taxon>
        <taxon>Oweniida</taxon>
        <taxon>Oweniidae</taxon>
        <taxon>Owenia</taxon>
    </lineage>
</organism>
<name>A0A8S4Q4H7_OWEFU</name>
<gene>
    <name evidence="2" type="ORF">OFUS_LOCUS25221</name>
</gene>
<reference evidence="2" key="1">
    <citation type="submission" date="2022-03" db="EMBL/GenBank/DDBJ databases">
        <authorList>
            <person name="Martin C."/>
        </authorList>
    </citation>
    <scope>NUCLEOTIDE SEQUENCE</scope>
</reference>
<comment type="caution">
    <text evidence="2">The sequence shown here is derived from an EMBL/GenBank/DDBJ whole genome shotgun (WGS) entry which is preliminary data.</text>
</comment>
<dbReference type="AlphaFoldDB" id="A0A8S4Q4H7"/>
<evidence type="ECO:0000256" key="1">
    <source>
        <dbReference type="SAM" id="Phobius"/>
    </source>
</evidence>
<evidence type="ECO:0000313" key="3">
    <source>
        <dbReference type="Proteomes" id="UP000749559"/>
    </source>
</evidence>
<keyword evidence="1" id="KW-0472">Membrane</keyword>
<evidence type="ECO:0000313" key="2">
    <source>
        <dbReference type="EMBL" id="CAH1801431.1"/>
    </source>
</evidence>
<accession>A0A8S4Q4H7</accession>
<feature type="non-terminal residue" evidence="2">
    <location>
        <position position="117"/>
    </location>
</feature>
<proteinExistence type="predicted"/>